<organism evidence="2 3">
    <name type="scientific">Pelobates cultripes</name>
    <name type="common">Western spadefoot toad</name>
    <dbReference type="NCBI Taxonomy" id="61616"/>
    <lineage>
        <taxon>Eukaryota</taxon>
        <taxon>Metazoa</taxon>
        <taxon>Chordata</taxon>
        <taxon>Craniata</taxon>
        <taxon>Vertebrata</taxon>
        <taxon>Euteleostomi</taxon>
        <taxon>Amphibia</taxon>
        <taxon>Batrachia</taxon>
        <taxon>Anura</taxon>
        <taxon>Pelobatoidea</taxon>
        <taxon>Pelobatidae</taxon>
        <taxon>Pelobates</taxon>
    </lineage>
</organism>
<accession>A0AAD1R2S7</accession>
<dbReference type="EMBL" id="OW240912">
    <property type="protein sequence ID" value="CAH2221948.1"/>
    <property type="molecule type" value="Genomic_DNA"/>
</dbReference>
<gene>
    <name evidence="2" type="ORF">PECUL_23A046798</name>
</gene>
<evidence type="ECO:0000313" key="3">
    <source>
        <dbReference type="Proteomes" id="UP001295444"/>
    </source>
</evidence>
<sequence>MCTCDGVAGGDGKLKKREEESPQDSFPIRAVRVMPASSLPADNFTSLAPAPIVPVPTLASPTPESTAAHNTPSLVRCTLGGRKQQRLGAPGATGDPEQSPGGPQTTITR</sequence>
<dbReference type="Proteomes" id="UP001295444">
    <property type="component" value="Chromosome 01"/>
</dbReference>
<evidence type="ECO:0000313" key="2">
    <source>
        <dbReference type="EMBL" id="CAH2221948.1"/>
    </source>
</evidence>
<evidence type="ECO:0000256" key="1">
    <source>
        <dbReference type="SAM" id="MobiDB-lite"/>
    </source>
</evidence>
<reference evidence="2" key="1">
    <citation type="submission" date="2022-03" db="EMBL/GenBank/DDBJ databases">
        <authorList>
            <person name="Alioto T."/>
            <person name="Alioto T."/>
            <person name="Gomez Garrido J."/>
        </authorList>
    </citation>
    <scope>NUCLEOTIDE SEQUENCE</scope>
</reference>
<name>A0AAD1R2S7_PELCU</name>
<feature type="region of interest" description="Disordered" evidence="1">
    <location>
        <begin position="78"/>
        <end position="109"/>
    </location>
</feature>
<proteinExistence type="predicted"/>
<feature type="region of interest" description="Disordered" evidence="1">
    <location>
        <begin position="1"/>
        <end position="29"/>
    </location>
</feature>
<protein>
    <submittedName>
        <fullName evidence="2">Uncharacterized protein</fullName>
    </submittedName>
</protein>
<keyword evidence="3" id="KW-1185">Reference proteome</keyword>
<dbReference type="AlphaFoldDB" id="A0AAD1R2S7"/>